<name>A0ABN9QME6_9DINO</name>
<dbReference type="Proteomes" id="UP001189429">
    <property type="component" value="Unassembled WGS sequence"/>
</dbReference>
<dbReference type="SUPFAM" id="SSF56784">
    <property type="entry name" value="HAD-like"/>
    <property type="match status" value="1"/>
</dbReference>
<dbReference type="InterPro" id="IPR023214">
    <property type="entry name" value="HAD_sf"/>
</dbReference>
<comment type="caution">
    <text evidence="1">The sequence shown here is derived from an EMBL/GenBank/DDBJ whole genome shotgun (WGS) entry which is preliminary data.</text>
</comment>
<keyword evidence="2" id="KW-1185">Reference proteome</keyword>
<gene>
    <name evidence="1" type="ORF">PCOR1329_LOCUS12465</name>
</gene>
<accession>A0ABN9QME6</accession>
<dbReference type="InterPro" id="IPR036412">
    <property type="entry name" value="HAD-like_sf"/>
</dbReference>
<organism evidence="1 2">
    <name type="scientific">Prorocentrum cordatum</name>
    <dbReference type="NCBI Taxonomy" id="2364126"/>
    <lineage>
        <taxon>Eukaryota</taxon>
        <taxon>Sar</taxon>
        <taxon>Alveolata</taxon>
        <taxon>Dinophyceae</taxon>
        <taxon>Prorocentrales</taxon>
        <taxon>Prorocentraceae</taxon>
        <taxon>Prorocentrum</taxon>
    </lineage>
</organism>
<evidence type="ECO:0000313" key="2">
    <source>
        <dbReference type="Proteomes" id="UP001189429"/>
    </source>
</evidence>
<proteinExistence type="predicted"/>
<dbReference type="EMBL" id="CAUYUJ010003641">
    <property type="protein sequence ID" value="CAK0806115.1"/>
    <property type="molecule type" value="Genomic_DNA"/>
</dbReference>
<evidence type="ECO:0000313" key="1">
    <source>
        <dbReference type="EMBL" id="CAK0806115.1"/>
    </source>
</evidence>
<dbReference type="PANTHER" id="PTHR47105">
    <property type="entry name" value="OS02G0173600 PROTEIN"/>
    <property type="match status" value="1"/>
</dbReference>
<dbReference type="Gene3D" id="3.40.50.1000">
    <property type="entry name" value="HAD superfamily/HAD-like"/>
    <property type="match status" value="1"/>
</dbReference>
<reference evidence="1" key="1">
    <citation type="submission" date="2023-10" db="EMBL/GenBank/DDBJ databases">
        <authorList>
            <person name="Chen Y."/>
            <person name="Shah S."/>
            <person name="Dougan E. K."/>
            <person name="Thang M."/>
            <person name="Chan C."/>
        </authorList>
    </citation>
    <scope>NUCLEOTIDE SEQUENCE [LARGE SCALE GENOMIC DNA]</scope>
</reference>
<dbReference type="PANTHER" id="PTHR47105:SF1">
    <property type="entry name" value="OS06G0665100 PROTEIN"/>
    <property type="match status" value="1"/>
</dbReference>
<protein>
    <submittedName>
        <fullName evidence="1">Uncharacterized protein</fullName>
    </submittedName>
</protein>
<sequence length="182" mass="20039">MPDALPFLKWATEQGFLLGVTTNTPSPMDSVLPFMGLHQYFRCFTCSQDVGVEKPDRGIFDHSFAEMRTAASMISGSAGGAEGAFCDEVREFDPESFNRARVQLVNRYERLLRAAGELQPDQVLHVGDSLAADLCGPRAAGWLGVHVDRSSDPNVRVYQDRLAGGARLRGEERVGRARKHSI</sequence>